<evidence type="ECO:0000313" key="5">
    <source>
        <dbReference type="Proteomes" id="UP001470230"/>
    </source>
</evidence>
<feature type="compositionally biased region" description="Polar residues" evidence="2">
    <location>
        <begin position="271"/>
        <end position="281"/>
    </location>
</feature>
<keyword evidence="5" id="KW-1185">Reference proteome</keyword>
<feature type="domain" description="C2 NT-type" evidence="3">
    <location>
        <begin position="34"/>
        <end position="171"/>
    </location>
</feature>
<evidence type="ECO:0000313" key="4">
    <source>
        <dbReference type="EMBL" id="KAK8897288.1"/>
    </source>
</evidence>
<name>A0ABR2L2H4_9EUKA</name>
<feature type="compositionally biased region" description="Polar residues" evidence="2">
    <location>
        <begin position="946"/>
        <end position="958"/>
    </location>
</feature>
<feature type="compositionally biased region" description="Polar residues" evidence="2">
    <location>
        <begin position="890"/>
        <end position="903"/>
    </location>
</feature>
<feature type="coiled-coil region" evidence="1">
    <location>
        <begin position="907"/>
        <end position="934"/>
    </location>
</feature>
<sequence>MLYEFLKWTLNFKKNPYGNFLNFFFNCEQNFFSISMTSWKKVFCTLNWTIHEIDLHRPMMSDYIFKWEIESDKKEKDKLKPNNQNKIKFDFNDERELTFYINKKDSTIRPKKLKLFLFRLKDNNKEKLYGKLIIDIAKFYQKDESTNVVVRDMESGRSIAPTFNGSFIINTKSEDNQELNGDSINEISFKIDSDTDFPLSEWDISFIADDNELSNNNNEMKKINNKKSQTLAEDAEFIKETDEIEKKKYQEILNIYNKQQALKENDEDSTSNKNATESKIQSNSSASAEISEEELEKDREIENTKADQKEEESQNEEDMLENENVLTANDDDIDEDIFQERKRTVEIAEREGEKEDFPELSYTEVIKKKKKYMVIKEAKTDDDTKYRVELNQGAPGGNITRQRRVTFNLSDNPQNQNDEDYFAAVKKKIAEDSGNQISPEEINSKFRVIDRRSSLTYEKPGIDSNSVGAKVNLGKPAQPRLSVPTITLNITPGVKLGTVGVQNLNLPSRENSSVNSSSSSPRNRDLADSSETKIEDSDSKAELSDPLPSSNNLTPQENSNTFSPPQIRKSYSALEPFPPPLISPGVGAGTEVGVKASPSAQFTPGNGSGVSVGVNNLPGVGVTSSVGVDVNKLPGVGVTSSVGVDVNKLPGVGVNNLPGVGARPGVAPGINNLSGVGIRSSVGVPLMNLPNVGVRSSVGVSSAGSKGAGVGAPPGTGIGTVNIPNVPSTSGVGAGAGIGHGAGILGSNGIGAPAGVASGAGNLPGVQIGAPSMTGANVGPNFAGVNIGAPPNVGVRSAQPTLMQDLAAKKRMTQPTLNNQNTDQLGNLNPNTQAYSANTTPRNNNPSLVPNPILINQSNPIRQSTQPNQLQFKYNSESGTASEPLDEESGSTSTMSMNSQFPSLQQNPQLRQQILLQQQKIQQQQQQLQFQNQNRHQPVQLRLPPNVTNITSSTNPNFNVPMIPGLPNGNYSTSGSVSPRSPTTASPIPSESANEVSDEASMSTASLGSPRNQSTSTSASLTPTPTPTPNTEAIPKASFNTFEIPGLQPGHQQYVTRRRSSMVSVPVGNLPAEVQQQIGPNSEMKNVEVEYEYEYEYDEFDDENQKAEDQKRKAEIRAAEEKKMESNFSYCLHVIITHQWRMMTNPPKFAPDRAYPCQVFPIFATILHTQILKSEKSIKPQQRHQHQVNFDKCLQIFATDMQKMPATHSDLFLTILLIILLIRTQGPKYRLDRKRCETALKTIQHMFESSLLLILERPLDKAEVFIEIFSEANFQQTKLLMDFHEIFESNKTAFMYGEVINNFLITRFTELLEGKMLNRIISKPDKFTFSNAVKWNSFLTAFENDNNISMKTIHQAVNVFIMIESIAKSPSLAKEVCPDISPALVSFFITHFKKDENIQNPPKPSKFNKEYKLNKAPKVFEHVPSKKTSLTLTTIKQEFTLNNWNDLSPEEPNVKDFSFLVKYIKLNETPVAPTVMATQDVS</sequence>
<feature type="region of interest" description="Disordered" evidence="2">
    <location>
        <begin position="945"/>
        <end position="1033"/>
    </location>
</feature>
<feature type="compositionally biased region" description="Basic and acidic residues" evidence="2">
    <location>
        <begin position="296"/>
        <end position="312"/>
    </location>
</feature>
<comment type="caution">
    <text evidence="4">The sequence shown here is derived from an EMBL/GenBank/DDBJ whole genome shotgun (WGS) entry which is preliminary data.</text>
</comment>
<feature type="compositionally biased region" description="Polar residues" evidence="2">
    <location>
        <begin position="547"/>
        <end position="564"/>
    </location>
</feature>
<evidence type="ECO:0000256" key="2">
    <source>
        <dbReference type="SAM" id="MobiDB-lite"/>
    </source>
</evidence>
<organism evidence="4 5">
    <name type="scientific">Tritrichomonas musculus</name>
    <dbReference type="NCBI Taxonomy" id="1915356"/>
    <lineage>
        <taxon>Eukaryota</taxon>
        <taxon>Metamonada</taxon>
        <taxon>Parabasalia</taxon>
        <taxon>Tritrichomonadida</taxon>
        <taxon>Tritrichomonadidae</taxon>
        <taxon>Tritrichomonas</taxon>
    </lineage>
</organism>
<feature type="region of interest" description="Disordered" evidence="2">
    <location>
        <begin position="875"/>
        <end position="905"/>
    </location>
</feature>
<proteinExistence type="predicted"/>
<feature type="compositionally biased region" description="Low complexity" evidence="2">
    <location>
        <begin position="1014"/>
        <end position="1023"/>
    </location>
</feature>
<gene>
    <name evidence="4" type="ORF">M9Y10_015228</name>
</gene>
<accession>A0ABR2L2H4</accession>
<feature type="compositionally biased region" description="Polar residues" evidence="2">
    <location>
        <begin position="969"/>
        <end position="1013"/>
    </location>
</feature>
<dbReference type="EMBL" id="JAPFFF010000002">
    <property type="protein sequence ID" value="KAK8897288.1"/>
    <property type="molecule type" value="Genomic_DNA"/>
</dbReference>
<protein>
    <recommendedName>
        <fullName evidence="3">C2 NT-type domain-containing protein</fullName>
    </recommendedName>
</protein>
<feature type="coiled-coil region" evidence="1">
    <location>
        <begin position="1097"/>
        <end position="1124"/>
    </location>
</feature>
<dbReference type="InterPro" id="IPR019448">
    <property type="entry name" value="NT-C2"/>
</dbReference>
<dbReference type="PROSITE" id="PS51840">
    <property type="entry name" value="C2_NT"/>
    <property type="match status" value="1"/>
</dbReference>
<dbReference type="Proteomes" id="UP001470230">
    <property type="component" value="Unassembled WGS sequence"/>
</dbReference>
<feature type="compositionally biased region" description="Low complexity" evidence="2">
    <location>
        <begin position="508"/>
        <end position="521"/>
    </location>
</feature>
<feature type="region of interest" description="Disordered" evidence="2">
    <location>
        <begin position="505"/>
        <end position="585"/>
    </location>
</feature>
<dbReference type="Pfam" id="PF10358">
    <property type="entry name" value="NT-C2"/>
    <property type="match status" value="1"/>
</dbReference>
<reference evidence="4 5" key="1">
    <citation type="submission" date="2024-04" db="EMBL/GenBank/DDBJ databases">
        <title>Tritrichomonas musculus Genome.</title>
        <authorList>
            <person name="Alves-Ferreira E."/>
            <person name="Grigg M."/>
            <person name="Lorenzi H."/>
            <person name="Galac M."/>
        </authorList>
    </citation>
    <scope>NUCLEOTIDE SEQUENCE [LARGE SCALE GENOMIC DNA]</scope>
    <source>
        <strain evidence="4 5">EAF2021</strain>
    </source>
</reference>
<evidence type="ECO:0000256" key="1">
    <source>
        <dbReference type="SAM" id="Coils"/>
    </source>
</evidence>
<evidence type="ECO:0000259" key="3">
    <source>
        <dbReference type="PROSITE" id="PS51840"/>
    </source>
</evidence>
<feature type="compositionally biased region" description="Basic and acidic residues" evidence="2">
    <location>
        <begin position="522"/>
        <end position="543"/>
    </location>
</feature>
<feature type="region of interest" description="Disordered" evidence="2">
    <location>
        <begin position="262"/>
        <end position="337"/>
    </location>
</feature>
<feature type="region of interest" description="Disordered" evidence="2">
    <location>
        <begin position="817"/>
        <end position="859"/>
    </location>
</feature>
<keyword evidence="1" id="KW-0175">Coiled coil</keyword>